<dbReference type="Proteomes" id="UP001370490">
    <property type="component" value="Unassembled WGS sequence"/>
</dbReference>
<gene>
    <name evidence="7" type="ORF">RJ641_005558</name>
</gene>
<accession>A0AAN8VKL3</accession>
<dbReference type="AlphaFoldDB" id="A0AAN8VKL3"/>
<dbReference type="SUPFAM" id="SSF46689">
    <property type="entry name" value="Homeodomain-like"/>
    <property type="match status" value="1"/>
</dbReference>
<sequence>MLLKRKPDYGPKTFAYHFPSMPRAPRSIRRRSSVTKTVKDSQICAFEILATVAGKLLLERESCSSSNVTLGNDQLGYVKDAAEHEQLVEVRIVGKDCFNQEKCRESHEYNEKDLSYDEVDKDMEQACGMSKPTLLEDGTKLVSCSHCSSPEKPSRKLDRGSPTSYGKSFNSRVHNEIEAQLEVEKETARNLVCEDMVRSCILEDQVDLCIKYPSTISSDCSADEPTCTDLSLRNSFFRSRNDVNLGCRDDDDDKFSGCNPHSANIKAIGPKHCMDRKIKRLLSAKYWKAAPKLQEFELCNTDGELKHVYPKRKTSYQRERSHLETPFKKRTLFDQSPVVSYDGGSNAESISNSPEKEKNEDNSGSANGVSSSVVGPQASSDTRDSHVKFRIESFSIPEVLIELPETATINTLKKMVMEAVTFILEDGLNVGVVLQGKKVRDDKKTLLQTGIACHENLDQLGFILEPNSSQVSLSIQHEDSPSSPLFDSPQLLTRFLVNPVIGAETPDVLQDSDPPVNGTEKLVESNHEASLSIHDGDSPPAPYDSSQLLTRCLVNPDTITPDALRDSDPHVNSSEKHVESNHEVVPACANTTLEPKTTHSKALVPILESVKVLAVVPVNQNTGRYGNQNSGQYELAQRRRPELAKRRIRRPFSVTEVEALVQAVEKLGPGRWRDVKICAFDNANHRTYVDLKDKWKTLVHTAQISPQQRRGKPVPQELLDRVLRAHAYWTQHQARQQGKRQPGSSKIV</sequence>
<dbReference type="InterPro" id="IPR057625">
    <property type="entry name" value="TPR1-6-like_ubiquitin"/>
</dbReference>
<dbReference type="Gene3D" id="1.10.246.220">
    <property type="match status" value="1"/>
</dbReference>
<evidence type="ECO:0000256" key="1">
    <source>
        <dbReference type="ARBA" id="ARBA00004123"/>
    </source>
</evidence>
<feature type="region of interest" description="Disordered" evidence="4">
    <location>
        <begin position="338"/>
        <end position="384"/>
    </location>
</feature>
<evidence type="ECO:0000313" key="7">
    <source>
        <dbReference type="EMBL" id="KAK6929353.1"/>
    </source>
</evidence>
<keyword evidence="8" id="KW-1185">Reference proteome</keyword>
<dbReference type="EMBL" id="JBAMMX010000013">
    <property type="protein sequence ID" value="KAK6929353.1"/>
    <property type="molecule type" value="Genomic_DNA"/>
</dbReference>
<feature type="domain" description="Myb-like" evidence="5">
    <location>
        <begin position="644"/>
        <end position="699"/>
    </location>
</feature>
<dbReference type="InterPro" id="IPR009057">
    <property type="entry name" value="Homeodomain-like_sf"/>
</dbReference>
<organism evidence="7 8">
    <name type="scientific">Dillenia turbinata</name>
    <dbReference type="NCBI Taxonomy" id="194707"/>
    <lineage>
        <taxon>Eukaryota</taxon>
        <taxon>Viridiplantae</taxon>
        <taxon>Streptophyta</taxon>
        <taxon>Embryophyta</taxon>
        <taxon>Tracheophyta</taxon>
        <taxon>Spermatophyta</taxon>
        <taxon>Magnoliopsida</taxon>
        <taxon>eudicotyledons</taxon>
        <taxon>Gunneridae</taxon>
        <taxon>Pentapetalae</taxon>
        <taxon>Dilleniales</taxon>
        <taxon>Dilleniaceae</taxon>
        <taxon>Dillenia</taxon>
    </lineage>
</organism>
<feature type="domain" description="HTH myb-type" evidence="6">
    <location>
        <begin position="644"/>
        <end position="703"/>
    </location>
</feature>
<name>A0AAN8VKL3_9MAGN</name>
<feature type="compositionally biased region" description="Low complexity" evidence="4">
    <location>
        <begin position="362"/>
        <end position="375"/>
    </location>
</feature>
<dbReference type="PANTHER" id="PTHR21717">
    <property type="entry name" value="TELOMERIC REPEAT BINDING PROTEIN"/>
    <property type="match status" value="1"/>
</dbReference>
<dbReference type="SMART" id="SM00717">
    <property type="entry name" value="SANT"/>
    <property type="match status" value="1"/>
</dbReference>
<reference evidence="7 8" key="1">
    <citation type="submission" date="2023-12" db="EMBL/GenBank/DDBJ databases">
        <title>A high-quality genome assembly for Dillenia turbinata (Dilleniales).</title>
        <authorList>
            <person name="Chanderbali A."/>
        </authorList>
    </citation>
    <scope>NUCLEOTIDE SEQUENCE [LARGE SCALE GENOMIC DNA]</scope>
    <source>
        <strain evidence="7">LSX21</strain>
        <tissue evidence="7">Leaf</tissue>
    </source>
</reference>
<proteinExistence type="predicted"/>
<evidence type="ECO:0000256" key="4">
    <source>
        <dbReference type="SAM" id="MobiDB-lite"/>
    </source>
</evidence>
<dbReference type="CDD" id="cd11660">
    <property type="entry name" value="SANT_TRF"/>
    <property type="match status" value="1"/>
</dbReference>
<protein>
    <submittedName>
        <fullName evidence="7">Uncharacterized protein</fullName>
    </submittedName>
</protein>
<dbReference type="Pfam" id="PF23603">
    <property type="entry name" value="Ubiquitin_TPR1"/>
    <property type="match status" value="1"/>
</dbReference>
<dbReference type="InterPro" id="IPR031105">
    <property type="entry name" value="TRP_plant"/>
</dbReference>
<dbReference type="InterPro" id="IPR001005">
    <property type="entry name" value="SANT/Myb"/>
</dbReference>
<comment type="caution">
    <text evidence="7">The sequence shown here is derived from an EMBL/GenBank/DDBJ whole genome shotgun (WGS) entry which is preliminary data.</text>
</comment>
<dbReference type="GO" id="GO:0042162">
    <property type="term" value="F:telomeric DNA binding"/>
    <property type="evidence" value="ECO:0007669"/>
    <property type="project" value="UniProtKB-ARBA"/>
</dbReference>
<evidence type="ECO:0000256" key="2">
    <source>
        <dbReference type="ARBA" id="ARBA00023125"/>
    </source>
</evidence>
<evidence type="ECO:0000256" key="3">
    <source>
        <dbReference type="ARBA" id="ARBA00023242"/>
    </source>
</evidence>
<feature type="region of interest" description="Disordered" evidence="4">
    <location>
        <begin position="506"/>
        <end position="543"/>
    </location>
</feature>
<comment type="subcellular location">
    <subcellularLocation>
        <location evidence="1">Nucleus</location>
    </subcellularLocation>
</comment>
<dbReference type="InterPro" id="IPR017930">
    <property type="entry name" value="Myb_dom"/>
</dbReference>
<dbReference type="GO" id="GO:0005634">
    <property type="term" value="C:nucleus"/>
    <property type="evidence" value="ECO:0007669"/>
    <property type="project" value="UniProtKB-SubCell"/>
</dbReference>
<evidence type="ECO:0000259" key="6">
    <source>
        <dbReference type="PROSITE" id="PS51294"/>
    </source>
</evidence>
<dbReference type="PROSITE" id="PS50090">
    <property type="entry name" value="MYB_LIKE"/>
    <property type="match status" value="1"/>
</dbReference>
<evidence type="ECO:0000313" key="8">
    <source>
        <dbReference type="Proteomes" id="UP001370490"/>
    </source>
</evidence>
<evidence type="ECO:0000259" key="5">
    <source>
        <dbReference type="PROSITE" id="PS50090"/>
    </source>
</evidence>
<keyword evidence="2" id="KW-0238">DNA-binding</keyword>
<keyword evidence="3" id="KW-0539">Nucleus</keyword>
<dbReference type="PROSITE" id="PS51294">
    <property type="entry name" value="HTH_MYB"/>
    <property type="match status" value="1"/>
</dbReference>
<dbReference type="PANTHER" id="PTHR21717:SF73">
    <property type="entry name" value="TELOMERE-BINDING PROTEIN, PUTATIVE-RELATED"/>
    <property type="match status" value="1"/>
</dbReference>
<feature type="region of interest" description="Disordered" evidence="4">
    <location>
        <begin position="149"/>
        <end position="169"/>
    </location>
</feature>